<dbReference type="Proteomes" id="UP000600600">
    <property type="component" value="Unassembled WGS sequence"/>
</dbReference>
<dbReference type="PROSITE" id="PS51257">
    <property type="entry name" value="PROKAR_LIPOPROTEIN"/>
    <property type="match status" value="1"/>
</dbReference>
<gene>
    <name evidence="3" type="ORF">H8S67_01955</name>
</gene>
<sequence>MKTSIQKLLKGICLVCCIGLILTACSDEEEGLFDGTDITSVSVPGTDAGNNIDKNNQTITVILPEHTDFSNVKLNINASEGATVSLEETGETIVNGETSLDLTKGVKLIVTAQNSNRAHWVLYADNNGYTSAYGLGKILTDSKSNNAEREVYLEQHNSTTFPNSNCAPTCAAMAINWANPRAQMTVEMARSFNKDIELWTDDIIVQCLASYGTTHAVHDLDLISWSLEVEEITRGYGELVKKLIDEGKIIIMSMRMQDITYIHDQSVPVPHTNTYYKGAEGNHAIIIKGYRIVDGITWAEVYDPWSQGYTYSDGTYKGKDRYYTISDLALSIKGRYLGSVITVTSKTVTN</sequence>
<keyword evidence="4" id="KW-1185">Reference proteome</keyword>
<evidence type="ECO:0000259" key="2">
    <source>
        <dbReference type="Pfam" id="PF13529"/>
    </source>
</evidence>
<accession>A0ABR7C6L3</accession>
<feature type="domain" description="Peptidase C39-like" evidence="2">
    <location>
        <begin position="154"/>
        <end position="292"/>
    </location>
</feature>
<organism evidence="3 4">
    <name type="scientific">Bacteroides difficilis</name>
    <dbReference type="NCBI Taxonomy" id="2763021"/>
    <lineage>
        <taxon>Bacteria</taxon>
        <taxon>Pseudomonadati</taxon>
        <taxon>Bacteroidota</taxon>
        <taxon>Bacteroidia</taxon>
        <taxon>Bacteroidales</taxon>
        <taxon>Bacteroidaceae</taxon>
        <taxon>Bacteroides</taxon>
    </lineage>
</organism>
<dbReference type="RefSeq" id="WP_186966229.1">
    <property type="nucleotide sequence ID" value="NZ_CP182814.1"/>
</dbReference>
<dbReference type="InterPro" id="IPR039564">
    <property type="entry name" value="Peptidase_C39-like"/>
</dbReference>
<evidence type="ECO:0000256" key="1">
    <source>
        <dbReference type="SAM" id="SignalP"/>
    </source>
</evidence>
<protein>
    <submittedName>
        <fullName evidence="3">C39 family peptidase</fullName>
    </submittedName>
</protein>
<name>A0ABR7C6L3_9BACE</name>
<feature type="signal peptide" evidence="1">
    <location>
        <begin position="1"/>
        <end position="26"/>
    </location>
</feature>
<dbReference type="Pfam" id="PF13529">
    <property type="entry name" value="Peptidase_C39_2"/>
    <property type="match status" value="1"/>
</dbReference>
<dbReference type="EMBL" id="JACOOE010000001">
    <property type="protein sequence ID" value="MBC5603440.1"/>
    <property type="molecule type" value="Genomic_DNA"/>
</dbReference>
<comment type="caution">
    <text evidence="3">The sequence shown here is derived from an EMBL/GenBank/DDBJ whole genome shotgun (WGS) entry which is preliminary data.</text>
</comment>
<proteinExistence type="predicted"/>
<reference evidence="3 4" key="1">
    <citation type="submission" date="2020-08" db="EMBL/GenBank/DDBJ databases">
        <title>Genome public.</title>
        <authorList>
            <person name="Liu C."/>
            <person name="Sun Q."/>
        </authorList>
    </citation>
    <scope>NUCLEOTIDE SEQUENCE [LARGE SCALE GENOMIC DNA]</scope>
    <source>
        <strain evidence="3 4">M27</strain>
    </source>
</reference>
<keyword evidence="1" id="KW-0732">Signal</keyword>
<dbReference type="Gene3D" id="2.60.40.2340">
    <property type="match status" value="1"/>
</dbReference>
<feature type="chain" id="PRO_5046225586" evidence="1">
    <location>
        <begin position="27"/>
        <end position="350"/>
    </location>
</feature>
<evidence type="ECO:0000313" key="3">
    <source>
        <dbReference type="EMBL" id="MBC5603440.1"/>
    </source>
</evidence>
<evidence type="ECO:0000313" key="4">
    <source>
        <dbReference type="Proteomes" id="UP000600600"/>
    </source>
</evidence>